<sequence>MIGAAAGAATMLTSALVLASDVATPLVTGGNKAFFAWGAIGLGLAYTTRLLWKQLKPGDYQSPQSQLNTASPTPKKIFKTLVAPAWLTMMAVGSAMRFAPAIDSLLVPLTEKYLGVVLPNLTIPIVGMPLTLSWAVCSVLLGRAAIKMAFSSAVDLYRAYQFKRHGIQRNDIIRPRLISSLITNVWGNSAWTVGAIFTVHLSEIYATQALGLLRNFLHNALFEPNALAGAAVLGAVFGLVSLARHLIVGRNELKVGQPLVKHPWVKTAAMAAGSAFLVGAGVSLGGPALAAANLLVFAAVLGFYHNFIHSSRSQEGGLHQKDKVFPVFDLQSLWENVRGPWGAARTIFKPGVDMVDPLVSSYIMVMLTEGANWVLNALSGCFSAADYSKAMQMIAKLLNPAAQKMRSIIKTGYDKVKSADTAETARDAFADSLEATARFLEERATGDLKTVSGLGFLKDGMFATGLPGIANKRGDQDLRVHGEHLRFAARTYEEAARRIRSQDVSQVDLASYKVTLATRLNALYCRAYPHSDTTPVRFYTNILPDGYNAKQFAVDFCQQVMADFVGAFDVAIIAPNGQLKLWLVPMKVVKDFKEDFRNVLAIESRDTEGEDLRFGWYERADHDIVNTTLSDIAYIDNTDHFRRYGHDISKYPTAEVLTPPTLANDEYYDVVYRDGTRLRVFGDGRDELISGTLEGKAPLLILPGTKRHEYTAANAAEVLNGTPIDSTLYDSLQKGDIPHPWGGSLIKDSLIACRWRFMYPTEYTSVSDADQMDINVTNLRLFHVRANPHLRVMFRRPRVETVPYSPEMVESKNDSLLEAGVAVVWMMTKVKLNDGRELYFPLNMNKENERTFGGDLWKYIDQTKPLEIVKKATGYFLKIRYREEAKKDPDFRNAVGIETNADGSLPVMKGGKYNNRESISEVPMPIEMIDLADQISTVEIDPIRYGDVGGPVPVMDYFFIRHNENGDVTDQSRQKTLPRRLAQQIIAGTYSLLSQKEMDHAALVDKTIEPGDLPYTDDDGLVHMNMTREEFAQLIAWLPMYHGRRQAMWRQGEITIEVGEFVTLCNSAYSQFSYRRFMPDDRYRTFWEAAEVKL</sequence>
<keyword evidence="1" id="KW-0812">Transmembrane</keyword>
<reference evidence="3 4" key="1">
    <citation type="journal article" date="2016" name="Nat. Commun.">
        <title>Thousands of microbial genomes shed light on interconnected biogeochemical processes in an aquifer system.</title>
        <authorList>
            <person name="Anantharaman K."/>
            <person name="Brown C.T."/>
            <person name="Hug L.A."/>
            <person name="Sharon I."/>
            <person name="Castelle C.J."/>
            <person name="Probst A.J."/>
            <person name="Thomas B.C."/>
            <person name="Singh A."/>
            <person name="Wilkins M.J."/>
            <person name="Karaoz U."/>
            <person name="Brodie E.L."/>
            <person name="Williams K.H."/>
            <person name="Hubbard S.S."/>
            <person name="Banfield J.F."/>
        </authorList>
    </citation>
    <scope>NUCLEOTIDE SEQUENCE [LARGE SCALE GENOMIC DNA]</scope>
</reference>
<feature type="chain" id="PRO_5009514494" evidence="2">
    <location>
        <begin position="20"/>
        <end position="1094"/>
    </location>
</feature>
<feature type="signal peptide" evidence="2">
    <location>
        <begin position="1"/>
        <end position="19"/>
    </location>
</feature>
<evidence type="ECO:0000313" key="3">
    <source>
        <dbReference type="EMBL" id="OGC28245.1"/>
    </source>
</evidence>
<feature type="transmembrane region" description="Helical" evidence="1">
    <location>
        <begin position="226"/>
        <end position="243"/>
    </location>
</feature>
<comment type="caution">
    <text evidence="3">The sequence shown here is derived from an EMBL/GenBank/DDBJ whole genome shotgun (WGS) entry which is preliminary data.</text>
</comment>
<name>A0A1F4T663_UNCSA</name>
<organism evidence="3 4">
    <name type="scientific">candidate division WOR-1 bacterium RIFOXYC12_FULL_54_18</name>
    <dbReference type="NCBI Taxonomy" id="1802584"/>
    <lineage>
        <taxon>Bacteria</taxon>
        <taxon>Bacillati</taxon>
        <taxon>Saganbacteria</taxon>
    </lineage>
</organism>
<feature type="transmembrane region" description="Helical" evidence="1">
    <location>
        <begin position="122"/>
        <end position="142"/>
    </location>
</feature>
<evidence type="ECO:0000256" key="2">
    <source>
        <dbReference type="SAM" id="SignalP"/>
    </source>
</evidence>
<keyword evidence="1" id="KW-0472">Membrane</keyword>
<protein>
    <submittedName>
        <fullName evidence="3">Uncharacterized protein</fullName>
    </submittedName>
</protein>
<proteinExistence type="predicted"/>
<feature type="transmembrane region" description="Helical" evidence="1">
    <location>
        <begin position="185"/>
        <end position="206"/>
    </location>
</feature>
<keyword evidence="2" id="KW-0732">Signal</keyword>
<feature type="transmembrane region" description="Helical" evidence="1">
    <location>
        <begin position="35"/>
        <end position="52"/>
    </location>
</feature>
<evidence type="ECO:0000313" key="4">
    <source>
        <dbReference type="Proteomes" id="UP000178602"/>
    </source>
</evidence>
<accession>A0A1F4T663</accession>
<evidence type="ECO:0000256" key="1">
    <source>
        <dbReference type="SAM" id="Phobius"/>
    </source>
</evidence>
<dbReference type="EMBL" id="MEUG01000001">
    <property type="protein sequence ID" value="OGC28245.1"/>
    <property type="molecule type" value="Genomic_DNA"/>
</dbReference>
<dbReference type="Proteomes" id="UP000178602">
    <property type="component" value="Unassembled WGS sequence"/>
</dbReference>
<feature type="transmembrane region" description="Helical" evidence="1">
    <location>
        <begin position="81"/>
        <end position="102"/>
    </location>
</feature>
<dbReference type="AlphaFoldDB" id="A0A1F4T663"/>
<gene>
    <name evidence="3" type="ORF">A3K49_04600</name>
</gene>
<keyword evidence="1" id="KW-1133">Transmembrane helix</keyword>